<proteinExistence type="predicted"/>
<evidence type="ECO:0000256" key="1">
    <source>
        <dbReference type="SAM" id="Phobius"/>
    </source>
</evidence>
<dbReference type="RefSeq" id="XP_013345587.1">
    <property type="nucleotide sequence ID" value="XM_013490133.1"/>
</dbReference>
<name>A0A074YLK6_AURSE</name>
<dbReference type="Proteomes" id="UP000030641">
    <property type="component" value="Unassembled WGS sequence"/>
</dbReference>
<dbReference type="AlphaFoldDB" id="A0A074YLK6"/>
<gene>
    <name evidence="2" type="ORF">AUEXF2481DRAFT_622184</name>
</gene>
<reference evidence="2 3" key="1">
    <citation type="journal article" date="2014" name="BMC Genomics">
        <title>Genome sequencing of four Aureobasidium pullulans varieties: biotechnological potential, stress tolerance, and description of new species.</title>
        <authorList>
            <person name="Gostin Ar C."/>
            <person name="Ohm R.A."/>
            <person name="Kogej T."/>
            <person name="Sonjak S."/>
            <person name="Turk M."/>
            <person name="Zajc J."/>
            <person name="Zalar P."/>
            <person name="Grube M."/>
            <person name="Sun H."/>
            <person name="Han J."/>
            <person name="Sharma A."/>
            <person name="Chiniquy J."/>
            <person name="Ngan C.Y."/>
            <person name="Lipzen A."/>
            <person name="Barry K."/>
            <person name="Grigoriev I.V."/>
            <person name="Gunde-Cimerman N."/>
        </authorList>
    </citation>
    <scope>NUCLEOTIDE SEQUENCE [LARGE SCALE GENOMIC DNA]</scope>
    <source>
        <strain evidence="2 3">EXF-2481</strain>
    </source>
</reference>
<keyword evidence="1" id="KW-1133">Transmembrane helix</keyword>
<feature type="transmembrane region" description="Helical" evidence="1">
    <location>
        <begin position="70"/>
        <end position="90"/>
    </location>
</feature>
<dbReference type="GeneID" id="25369585"/>
<sequence length="98" mass="11269">MRTVLPEKWGKALECWRDVVSTSRSRRDALQAAEFSSAGLFLGATLPIMTQRDEMHFMKRHNSPTIATNLRVFFKTLATLIVYYVARIALSVVSHHRY</sequence>
<dbReference type="HOGENOM" id="CLU_2333308_0_0_1"/>
<evidence type="ECO:0000313" key="3">
    <source>
        <dbReference type="Proteomes" id="UP000030641"/>
    </source>
</evidence>
<evidence type="ECO:0000313" key="2">
    <source>
        <dbReference type="EMBL" id="KEQ96944.1"/>
    </source>
</evidence>
<keyword evidence="1" id="KW-0472">Membrane</keyword>
<keyword evidence="3" id="KW-1185">Reference proteome</keyword>
<organism evidence="2 3">
    <name type="scientific">Aureobasidium subglaciale (strain EXF-2481)</name>
    <name type="common">Aureobasidium pullulans var. subglaciale</name>
    <dbReference type="NCBI Taxonomy" id="1043005"/>
    <lineage>
        <taxon>Eukaryota</taxon>
        <taxon>Fungi</taxon>
        <taxon>Dikarya</taxon>
        <taxon>Ascomycota</taxon>
        <taxon>Pezizomycotina</taxon>
        <taxon>Dothideomycetes</taxon>
        <taxon>Dothideomycetidae</taxon>
        <taxon>Dothideales</taxon>
        <taxon>Saccotheciaceae</taxon>
        <taxon>Aureobasidium</taxon>
    </lineage>
</organism>
<accession>A0A074YLK6</accession>
<dbReference type="InParanoid" id="A0A074YLK6"/>
<protein>
    <submittedName>
        <fullName evidence="2">Uncharacterized protein</fullName>
    </submittedName>
</protein>
<keyword evidence="1" id="KW-0812">Transmembrane</keyword>
<dbReference type="EMBL" id="KL584755">
    <property type="protein sequence ID" value="KEQ96944.1"/>
    <property type="molecule type" value="Genomic_DNA"/>
</dbReference>